<keyword evidence="3" id="KW-1185">Reference proteome</keyword>
<dbReference type="PANTHER" id="PTHR34769">
    <property type="entry name" value="RCG42593, ISOFORM CRA_A"/>
    <property type="match status" value="1"/>
</dbReference>
<dbReference type="PANTHER" id="PTHR34769:SF1">
    <property type="entry name" value="RNA POLYMERASE I AND III SUBUNIT D"/>
    <property type="match status" value="1"/>
</dbReference>
<feature type="compositionally biased region" description="Basic residues" evidence="1">
    <location>
        <begin position="62"/>
        <end position="75"/>
    </location>
</feature>
<reference evidence="2 3" key="1">
    <citation type="submission" date="2020-04" db="EMBL/GenBank/DDBJ databases">
        <authorList>
            <person name="Alioto T."/>
            <person name="Alioto T."/>
            <person name="Gomez Garrido J."/>
        </authorList>
    </citation>
    <scope>NUCLEOTIDE SEQUENCE [LARGE SCALE GENOMIC DNA]</scope>
</reference>
<feature type="region of interest" description="Disordered" evidence="1">
    <location>
        <begin position="58"/>
        <end position="116"/>
    </location>
</feature>
<dbReference type="AlphaFoldDB" id="A0A8S1CV53"/>
<feature type="compositionally biased region" description="Basic and acidic residues" evidence="1">
    <location>
        <begin position="76"/>
        <end position="116"/>
    </location>
</feature>
<comment type="caution">
    <text evidence="2">The sequence shown here is derived from an EMBL/GenBank/DDBJ whole genome shotgun (WGS) entry which is preliminary data.</text>
</comment>
<evidence type="ECO:0000313" key="2">
    <source>
        <dbReference type="EMBL" id="CAB3375298.1"/>
    </source>
</evidence>
<dbReference type="InterPro" id="IPR038948">
    <property type="entry name" value="POLR1D-like"/>
</dbReference>
<sequence length="116" mass="13456">MADDEVELEKRAVAELLREATLGAARASEVGPSGWKKCPLMKTNKRFLTNTIVQHIGANRVISKRKRESSKNRKSRSPERKSSKHRDKSERDKSARDRSRREDCDKDKSKKYKRDD</sequence>
<evidence type="ECO:0000313" key="3">
    <source>
        <dbReference type="Proteomes" id="UP000494165"/>
    </source>
</evidence>
<name>A0A8S1CV53_9INSE</name>
<dbReference type="Proteomes" id="UP000494165">
    <property type="component" value="Unassembled WGS sequence"/>
</dbReference>
<accession>A0A8S1CV53</accession>
<protein>
    <submittedName>
        <fullName evidence="2">Uncharacterized protein</fullName>
    </submittedName>
</protein>
<organism evidence="2 3">
    <name type="scientific">Cloeon dipterum</name>
    <dbReference type="NCBI Taxonomy" id="197152"/>
    <lineage>
        <taxon>Eukaryota</taxon>
        <taxon>Metazoa</taxon>
        <taxon>Ecdysozoa</taxon>
        <taxon>Arthropoda</taxon>
        <taxon>Hexapoda</taxon>
        <taxon>Insecta</taxon>
        <taxon>Pterygota</taxon>
        <taxon>Palaeoptera</taxon>
        <taxon>Ephemeroptera</taxon>
        <taxon>Pisciforma</taxon>
        <taxon>Baetidae</taxon>
        <taxon>Cloeon</taxon>
    </lineage>
</organism>
<dbReference type="OrthoDB" id="7779993at2759"/>
<proteinExistence type="predicted"/>
<dbReference type="EMBL" id="CADEPI010000110">
    <property type="protein sequence ID" value="CAB3375298.1"/>
    <property type="molecule type" value="Genomic_DNA"/>
</dbReference>
<gene>
    <name evidence="2" type="ORF">CLODIP_2_CD05770</name>
</gene>
<evidence type="ECO:0000256" key="1">
    <source>
        <dbReference type="SAM" id="MobiDB-lite"/>
    </source>
</evidence>